<evidence type="ECO:0000313" key="4">
    <source>
        <dbReference type="Proteomes" id="UP001217083"/>
    </source>
</evidence>
<feature type="chain" id="PRO_5046312558" evidence="1">
    <location>
        <begin position="19"/>
        <end position="311"/>
    </location>
</feature>
<dbReference type="SUPFAM" id="SSF56300">
    <property type="entry name" value="Metallo-dependent phosphatases"/>
    <property type="match status" value="1"/>
</dbReference>
<dbReference type="InterPro" id="IPR004843">
    <property type="entry name" value="Calcineurin-like_PHP"/>
</dbReference>
<dbReference type="Gene3D" id="3.60.21.10">
    <property type="match status" value="1"/>
</dbReference>
<name>A0ABT5XNE5_9FLAO</name>
<sequence length="311" mass="36665">MRALFLSVLLFVELGINAQNTAPTATTYKDQEDFSFVFVTDIHLQPEHGAQEAFQKVIDTVNKLNIDFVITGGDLVYDVLRGNFNRSDSLFHTYSNTIKQFNVPVHNTIGNHELFGIYKESDIQKDHPDYKYGMYERYLGKRFYSFDHKGWHFISLCSIEEKNQKYIGLIDDEQLEWLKKDISQLDVNTPIVISTHIPLISTYNQRYPKNKIKEVPNELWIHNRDEILKLFHKHDLRLVLQGHMHWVEDINLQNRTRFITGGSVAGRPSWRRKDDRGDGIHYDEEGFMVIRVKNDSISWKYIDNKWESRLK</sequence>
<dbReference type="PANTHER" id="PTHR43143">
    <property type="entry name" value="METALLOPHOSPHOESTERASE, CALCINEURIN SUPERFAMILY"/>
    <property type="match status" value="1"/>
</dbReference>
<reference evidence="3 4" key="1">
    <citation type="submission" date="2023-03" db="EMBL/GenBank/DDBJ databases">
        <title>Muricauda XX sp. nov. and Muricauda XXX sp. nov., two novel species isolated from Okinawa Trough.</title>
        <authorList>
            <person name="Cao W."/>
            <person name="Deng X."/>
        </authorList>
    </citation>
    <scope>NUCLEOTIDE SEQUENCE [LARGE SCALE GENOMIC DNA]</scope>
    <source>
        <strain evidence="3 4">81s02</strain>
    </source>
</reference>
<dbReference type="Pfam" id="PF00149">
    <property type="entry name" value="Metallophos"/>
    <property type="match status" value="1"/>
</dbReference>
<organism evidence="3 4">
    <name type="scientific">Flagellimonas okinawensis</name>
    <dbReference type="NCBI Taxonomy" id="3031324"/>
    <lineage>
        <taxon>Bacteria</taxon>
        <taxon>Pseudomonadati</taxon>
        <taxon>Bacteroidota</taxon>
        <taxon>Flavobacteriia</taxon>
        <taxon>Flavobacteriales</taxon>
        <taxon>Flavobacteriaceae</taxon>
        <taxon>Flagellimonas</taxon>
    </lineage>
</organism>
<dbReference type="InterPro" id="IPR029052">
    <property type="entry name" value="Metallo-depent_PP-like"/>
</dbReference>
<comment type="caution">
    <text evidence="3">The sequence shown here is derived from an EMBL/GenBank/DDBJ whole genome shotgun (WGS) entry which is preliminary data.</text>
</comment>
<evidence type="ECO:0000256" key="1">
    <source>
        <dbReference type="SAM" id="SignalP"/>
    </source>
</evidence>
<dbReference type="InterPro" id="IPR051918">
    <property type="entry name" value="STPP_CPPED1"/>
</dbReference>
<feature type="signal peptide" evidence="1">
    <location>
        <begin position="1"/>
        <end position="18"/>
    </location>
</feature>
<protein>
    <submittedName>
        <fullName evidence="3">Metallophosphoesterase</fullName>
    </submittedName>
</protein>
<proteinExistence type="predicted"/>
<evidence type="ECO:0000313" key="3">
    <source>
        <dbReference type="EMBL" id="MDF0707410.1"/>
    </source>
</evidence>
<evidence type="ECO:0000259" key="2">
    <source>
        <dbReference type="Pfam" id="PF00149"/>
    </source>
</evidence>
<dbReference type="Proteomes" id="UP001217083">
    <property type="component" value="Unassembled WGS sequence"/>
</dbReference>
<keyword evidence="4" id="KW-1185">Reference proteome</keyword>
<keyword evidence="1" id="KW-0732">Signal</keyword>
<dbReference type="EMBL" id="JARFVA010000002">
    <property type="protein sequence ID" value="MDF0707410.1"/>
    <property type="molecule type" value="Genomic_DNA"/>
</dbReference>
<dbReference type="PANTHER" id="PTHR43143:SF1">
    <property type="entry name" value="SERINE_THREONINE-PROTEIN PHOSPHATASE CPPED1"/>
    <property type="match status" value="1"/>
</dbReference>
<dbReference type="RefSeq" id="WP_275614567.1">
    <property type="nucleotide sequence ID" value="NZ_JARFVA010000002.1"/>
</dbReference>
<accession>A0ABT5XNE5</accession>
<feature type="domain" description="Calcineurin-like phosphoesterase" evidence="2">
    <location>
        <begin position="35"/>
        <end position="245"/>
    </location>
</feature>
<gene>
    <name evidence="3" type="ORF">PY091_09295</name>
</gene>